<feature type="transmembrane region" description="Helical" evidence="2">
    <location>
        <begin position="227"/>
        <end position="248"/>
    </location>
</feature>
<proteinExistence type="predicted"/>
<keyword evidence="2" id="KW-0812">Transmembrane</keyword>
<accession>A0A5B8MY90</accession>
<evidence type="ECO:0000256" key="2">
    <source>
        <dbReference type="SAM" id="Phobius"/>
    </source>
</evidence>
<reference evidence="3 4" key="1">
    <citation type="submission" date="2018-07" db="EMBL/GenBank/DDBJ databases">
        <title>The complete nuclear genome of the prasinophyte Chloropicon primus (CCMP1205).</title>
        <authorList>
            <person name="Pombert J.-F."/>
            <person name="Otis C."/>
            <person name="Turmel M."/>
            <person name="Lemieux C."/>
        </authorList>
    </citation>
    <scope>NUCLEOTIDE SEQUENCE [LARGE SCALE GENOMIC DNA]</scope>
    <source>
        <strain evidence="3 4">CCMP1205</strain>
    </source>
</reference>
<dbReference type="PANTHER" id="PTHR11040:SF70">
    <property type="entry name" value="OS05G0316100 PROTEIN"/>
    <property type="match status" value="1"/>
</dbReference>
<feature type="transmembrane region" description="Helical" evidence="2">
    <location>
        <begin position="136"/>
        <end position="156"/>
    </location>
</feature>
<evidence type="ECO:0000256" key="1">
    <source>
        <dbReference type="SAM" id="MobiDB-lite"/>
    </source>
</evidence>
<feature type="transmembrane region" description="Helical" evidence="2">
    <location>
        <begin position="293"/>
        <end position="311"/>
    </location>
</feature>
<organism evidence="3 4">
    <name type="scientific">Chloropicon primus</name>
    <dbReference type="NCBI Taxonomy" id="1764295"/>
    <lineage>
        <taxon>Eukaryota</taxon>
        <taxon>Viridiplantae</taxon>
        <taxon>Chlorophyta</taxon>
        <taxon>Chloropicophyceae</taxon>
        <taxon>Chloropicales</taxon>
        <taxon>Chloropicaceae</taxon>
        <taxon>Chloropicon</taxon>
    </lineage>
</organism>
<sequence>MDAPVVGSGGLGLGGSTTTTTTTTGEYGGYDGTTSPATVFYCTLVMALTTGLGAVPFFFTDRLDKFSEGVAQSMAIGVMIAASYALIQESEGLNNAWLVVGLAAGMVFIDRSQKVLARHEDGMEFIGLKGADAKKILLFLGIMTLHAVGEGCGVGVSYAGPQGFPKGLLITMAIGIHNIPEGLATATILASKNVGKRDMVLWTVFTALPQTLLAVPAYMFVQVFHSLFPFFAGFAAGCMIWISFAEIIPDALENVSPSTMATTATTTTFAFKAMQYALNPLLLGTSQPLTSSSFVKAFLGALVLLAALVCLRKASERWLPWPRTIGKGRGGVLPKGWMSAKVAPSRGLFPAEVQREV</sequence>
<gene>
    <name evidence="3" type="ORF">A3770_14p71030</name>
</gene>
<dbReference type="EMBL" id="CP031047">
    <property type="protein sequence ID" value="QDZ24585.1"/>
    <property type="molecule type" value="Genomic_DNA"/>
</dbReference>
<feature type="transmembrane region" description="Helical" evidence="2">
    <location>
        <begin position="70"/>
        <end position="87"/>
    </location>
</feature>
<keyword evidence="2" id="KW-1133">Transmembrane helix</keyword>
<dbReference type="Proteomes" id="UP000316726">
    <property type="component" value="Chromosome 14"/>
</dbReference>
<dbReference type="PANTHER" id="PTHR11040">
    <property type="entry name" value="ZINC/IRON TRANSPORTER"/>
    <property type="match status" value="1"/>
</dbReference>
<dbReference type="AlphaFoldDB" id="A0A5B8MY90"/>
<feature type="transmembrane region" description="Helical" evidence="2">
    <location>
        <begin position="201"/>
        <end position="221"/>
    </location>
</feature>
<keyword evidence="2" id="KW-0472">Membrane</keyword>
<feature type="transmembrane region" description="Helical" evidence="2">
    <location>
        <begin position="38"/>
        <end position="58"/>
    </location>
</feature>
<evidence type="ECO:0000313" key="4">
    <source>
        <dbReference type="Proteomes" id="UP000316726"/>
    </source>
</evidence>
<name>A0A5B8MY90_9CHLO</name>
<evidence type="ECO:0008006" key="5">
    <source>
        <dbReference type="Google" id="ProtNLM"/>
    </source>
</evidence>
<dbReference type="GO" id="GO:0005385">
    <property type="term" value="F:zinc ion transmembrane transporter activity"/>
    <property type="evidence" value="ECO:0007669"/>
    <property type="project" value="TreeGrafter"/>
</dbReference>
<feature type="transmembrane region" description="Helical" evidence="2">
    <location>
        <begin position="93"/>
        <end position="109"/>
    </location>
</feature>
<evidence type="ECO:0000313" key="3">
    <source>
        <dbReference type="EMBL" id="QDZ24585.1"/>
    </source>
</evidence>
<keyword evidence="4" id="KW-1185">Reference proteome</keyword>
<dbReference type="STRING" id="1764295.A0A5B8MY90"/>
<protein>
    <recommendedName>
        <fullName evidence="5">Zinc/iron permease</fullName>
    </recommendedName>
</protein>
<dbReference type="GO" id="GO:0016020">
    <property type="term" value="C:membrane"/>
    <property type="evidence" value="ECO:0007669"/>
    <property type="project" value="TreeGrafter"/>
</dbReference>
<dbReference type="OrthoDB" id="262547at2759"/>
<feature type="region of interest" description="Disordered" evidence="1">
    <location>
        <begin position="1"/>
        <end position="24"/>
    </location>
</feature>